<reference evidence="5" key="1">
    <citation type="journal article" date="2013" name="Science">
        <title>The Amborella genome and the evolution of flowering plants.</title>
        <authorList>
            <consortium name="Amborella Genome Project"/>
        </authorList>
    </citation>
    <scope>NUCLEOTIDE SEQUENCE [LARGE SCALE GENOMIC DNA]</scope>
</reference>
<dbReference type="Gramene" id="ERN04831">
    <property type="protein sequence ID" value="ERN04831"/>
    <property type="gene ID" value="AMTR_s00146p00039020"/>
</dbReference>
<gene>
    <name evidence="4" type="ORF">AMTR_s00146p00039020</name>
</gene>
<dbReference type="InterPro" id="IPR019448">
    <property type="entry name" value="NT-C2"/>
</dbReference>
<dbReference type="KEGG" id="atr:18432995"/>
<feature type="region of interest" description="Disordered" evidence="1">
    <location>
        <begin position="720"/>
        <end position="748"/>
    </location>
</feature>
<dbReference type="InterPro" id="IPR018392">
    <property type="entry name" value="LysM"/>
</dbReference>
<dbReference type="InterPro" id="IPR036779">
    <property type="entry name" value="LysM_dom_sf"/>
</dbReference>
<proteinExistence type="predicted"/>
<feature type="compositionally biased region" description="Low complexity" evidence="1">
    <location>
        <begin position="282"/>
        <end position="292"/>
    </location>
</feature>
<feature type="region of interest" description="Disordered" evidence="1">
    <location>
        <begin position="1164"/>
        <end position="1192"/>
    </location>
</feature>
<evidence type="ECO:0008006" key="6">
    <source>
        <dbReference type="Google" id="ProtNLM"/>
    </source>
</evidence>
<dbReference type="InterPro" id="IPR039614">
    <property type="entry name" value="PMI1-like"/>
</dbReference>
<sequence>MLGKFDSSNRNGGDSGGGQLLQELEALSKALYQNPLPNSMSRAVSASKSHPNPLPNSMSGAVSAGKSHQNPSKPILPANFHEPKTKAFRENPSLSKKEAPTTHEKKGLWNWKPLRALAHIRNRRFMCNFTLQVHSVEGLSSNFNGSSLCVHWRRNKDVGLMSKPSKVFHGVAEFEEVLSFKSSVYGSGGSTHHRAKYEPKNFVLYVSVVGYPQLDLGKHRIDLTRLLPETLDELEGDKSSGSWTTNFKLSGKARGAILIVTFGFSVLTDDLVSQAQSIESGSKTSTKSSNSNVKFAATEKNSMSSRTDSGFDFLDGRRSIRRFSSIELGQSGNDAKILNEVLPSFRMEYLGLGERGEKLSPWDTEKDSANSLVDSKRAKNILSDNDGSATEDADDIVEEEPEFNVIEQGVEISQCAQAKVVLEDTTHGIPSTEIEKAMVGSSNSYGVSLENQSKPEESSGKCPSLVLDGFECDKLVETINEEVASIECDKLVDSLNGEEASVECDKLVDALNGEEASAFDDCELQEKSLCIDESVAIEELNAAFASPKHPDSCAPPIFPNVEHKVGKHYKSRSLDDITESVASEFLSMLGLDHGSPFRLSSDSDSESPRERLWKQFEKDSLTSGNVFDLGMGKGKETHFDDLGLSQEFGFSSLETQEAVKLPFWESDEELELSSILHAAETEHQKAAQTIKSKTRAKMLEDAETEALMRQWGMDEKAFRNSPPNSSGGFGSPINLPPEEPLELPPLGDGLGPLVQTKDGGFVRSMSPSLFKNCKNSGSLVMQVSSPVVVPAEMGSGVMEILQGLASVGIEKLTMQAKKLMPLEDITGKTMPQVAWEAVPALEERERHDLLHGISEIGSGSSLYETSSGRRKGSTNHGSNASPSSLNNSEYVSLEDLAPFAMEKIEALSMEGLKIQSGMAEEDAPSNISPQSFGEISAFEGTRAKISGSLGLEGTGGLQLLDIKETNEPIDGLMGLSITLDEWMRLDSGIIDEDQASEKTSKILAAHHATCTDMIMGGSEGRAKGSGKRWGFLGNTLTVALLVQLRDPLRNYEAVGAPMLALIQAERVLVPPKAKIYCSVSEKGNSEEIEEPKVPKPKEEKKDEELEKENVISTPQFKITEVHVAGLKTAPGKGKLWGSETQKQSGSRWLLASGMGKTNKNSFMTSKVVSRSSQQPASKSSAPQTKKVKAGDTLWSISSRIHGNGSKWKELPPLKPHIRNPNVILPNEKFRLG</sequence>
<evidence type="ECO:0000256" key="1">
    <source>
        <dbReference type="SAM" id="MobiDB-lite"/>
    </source>
</evidence>
<feature type="compositionally biased region" description="Polar residues" evidence="1">
    <location>
        <begin position="874"/>
        <end position="886"/>
    </location>
</feature>
<feature type="compositionally biased region" description="Low complexity" evidence="1">
    <location>
        <begin position="1"/>
        <end position="12"/>
    </location>
</feature>
<evidence type="ECO:0000259" key="3">
    <source>
        <dbReference type="PROSITE" id="PS51840"/>
    </source>
</evidence>
<dbReference type="PANTHER" id="PTHR33414:SF1">
    <property type="entry name" value="PROTEIN PLASTID MOVEMENT IMPAIRED 1-RELATED 1"/>
    <property type="match status" value="1"/>
</dbReference>
<evidence type="ECO:0000313" key="5">
    <source>
        <dbReference type="Proteomes" id="UP000017836"/>
    </source>
</evidence>
<feature type="region of interest" description="Disordered" evidence="1">
    <location>
        <begin position="1"/>
        <end position="21"/>
    </location>
</feature>
<accession>W1PB47</accession>
<feature type="compositionally biased region" description="Low complexity" evidence="1">
    <location>
        <begin position="1169"/>
        <end position="1183"/>
    </location>
</feature>
<dbReference type="Proteomes" id="UP000017836">
    <property type="component" value="Unassembled WGS sequence"/>
</dbReference>
<dbReference type="AlphaFoldDB" id="W1PB47"/>
<dbReference type="EMBL" id="KI394155">
    <property type="protein sequence ID" value="ERN04831.1"/>
    <property type="molecule type" value="Genomic_DNA"/>
</dbReference>
<dbReference type="HOGENOM" id="CLU_003931_0_0_1"/>
<dbReference type="PANTHER" id="PTHR33414">
    <property type="entry name" value="PROTEIN PLASTID MOVEMENT IMPAIRED 1-RELATED 1"/>
    <property type="match status" value="1"/>
</dbReference>
<dbReference type="PROSITE" id="PS51782">
    <property type="entry name" value="LYSM"/>
    <property type="match status" value="1"/>
</dbReference>
<organism evidence="4 5">
    <name type="scientific">Amborella trichopoda</name>
    <dbReference type="NCBI Taxonomy" id="13333"/>
    <lineage>
        <taxon>Eukaryota</taxon>
        <taxon>Viridiplantae</taxon>
        <taxon>Streptophyta</taxon>
        <taxon>Embryophyta</taxon>
        <taxon>Tracheophyta</taxon>
        <taxon>Spermatophyta</taxon>
        <taxon>Magnoliopsida</taxon>
        <taxon>Amborellales</taxon>
        <taxon>Amborellaceae</taxon>
        <taxon>Amborella</taxon>
    </lineage>
</organism>
<dbReference type="Gene3D" id="3.10.350.10">
    <property type="entry name" value="LysM domain"/>
    <property type="match status" value="1"/>
</dbReference>
<dbReference type="OMA" id="KSFWNWP"/>
<dbReference type="Pfam" id="PF10358">
    <property type="entry name" value="NT-C2"/>
    <property type="match status" value="1"/>
</dbReference>
<evidence type="ECO:0000313" key="4">
    <source>
        <dbReference type="EMBL" id="ERN04831.1"/>
    </source>
</evidence>
<keyword evidence="5" id="KW-1185">Reference proteome</keyword>
<dbReference type="STRING" id="13333.W1PB47"/>
<feature type="region of interest" description="Disordered" evidence="1">
    <location>
        <begin position="278"/>
        <end position="301"/>
    </location>
</feature>
<dbReference type="eggNOG" id="ENOG502QW28">
    <property type="taxonomic scope" value="Eukaryota"/>
</dbReference>
<feature type="domain" description="LysM" evidence="2">
    <location>
        <begin position="1183"/>
        <end position="1231"/>
    </location>
</feature>
<dbReference type="Pfam" id="PF21745">
    <property type="entry name" value="PMI1_PMIR1-2_C"/>
    <property type="match status" value="1"/>
</dbReference>
<dbReference type="PROSITE" id="PS51840">
    <property type="entry name" value="C2_NT"/>
    <property type="match status" value="1"/>
</dbReference>
<feature type="region of interest" description="Disordered" evidence="1">
    <location>
        <begin position="860"/>
        <end position="886"/>
    </location>
</feature>
<dbReference type="OrthoDB" id="2019483at2759"/>
<feature type="region of interest" description="Disordered" evidence="1">
    <location>
        <begin position="37"/>
        <end position="80"/>
    </location>
</feature>
<name>W1PB47_AMBTC</name>
<evidence type="ECO:0000259" key="2">
    <source>
        <dbReference type="PROSITE" id="PS51782"/>
    </source>
</evidence>
<protein>
    <recommendedName>
        <fullName evidence="6">C2 NT-type domain-containing protein</fullName>
    </recommendedName>
</protein>
<dbReference type="InterPro" id="IPR048972">
    <property type="entry name" value="PMI1_PMIR1-2_C"/>
</dbReference>
<feature type="domain" description="C2 NT-type" evidence="3">
    <location>
        <begin position="117"/>
        <end position="266"/>
    </location>
</feature>
<feature type="region of interest" description="Disordered" evidence="1">
    <location>
        <begin position="1084"/>
        <end position="1107"/>
    </location>
</feature>
<feature type="compositionally biased region" description="Polar residues" evidence="1">
    <location>
        <begin position="37"/>
        <end position="72"/>
    </location>
</feature>
<feature type="compositionally biased region" description="Basic and acidic residues" evidence="1">
    <location>
        <begin position="1090"/>
        <end position="1107"/>
    </location>
</feature>